<dbReference type="FunFam" id="3.30.160.60:FF:000391">
    <property type="entry name" value="zinc finger protein 652 isoform X1"/>
    <property type="match status" value="1"/>
</dbReference>
<evidence type="ECO:0000259" key="19">
    <source>
        <dbReference type="PROSITE" id="PS50157"/>
    </source>
</evidence>
<feature type="compositionally biased region" description="Basic and acidic residues" evidence="16">
    <location>
        <begin position="736"/>
        <end position="747"/>
    </location>
</feature>
<dbReference type="Gene3D" id="3.30.160.60">
    <property type="entry name" value="Classic Zinc Finger"/>
    <property type="match status" value="7"/>
</dbReference>
<sequence>ITMGVKDRPQCYFDVELNREPVGRIVFQLFSDICPKTCKNFLSLCTGERGSGKITGKKLCYKGSTFHRVVKNFMIQGGDFTEGNGRGGESIYGGYFEDENFVLKHDSAFLLSMANRGKDTNGSQFFITTKMAPHLDGVHVVFGLVISGFEVVKKIEGLKTDAASRPYADVRVVDCGQLITKSANDVLQGKRKRASRSAHSSPSSHESSQFSSAEGGSEPEEKHKHRKHKKPKNKRSKKKRRESKKENVLPPTQRSSQSPEKREIPEGEKEQSGKREKPVVRPEEIPPVPENRFLLRRDVPTQEEKTETVENPEAFPSADQKPAVSKSGRKIRGRGTMRYHTPTRSKSRSASVEERADSETPPHWKEEMKKTKVYQPPSLERWSRGDRLNDDSSGRWDDRSDSAWSRSPGHSSDRSSKRSSPRRQQKKEKKKAKHKKKAKKRKHGKKKRSKIKARSDYRSEGERSLSSERKRGGSRSSSCCSSSRYASSVRRRRRSSVSFRGSRSFSRSHTSSHSRSRGRTKSYSPSRSRSHSPSHSPSRSQSHSRTRSRSRSRSRYRSRSSSRRRRRRRRRRSFSRSPRKKKSSKSSSRNMVPGPDKPPDRTGTSSLKLPAAPAPESVPVIPLSDSPPPSRWKPGQKPWKPSYIHIEEIKAKVVANISSGPTADGVTDKPQAENDRASEKSRRSTSHSSRSKSYSHSYSRSRSRSYSRSRSRNRYRSRSSSRSQSHSGTSRRKQSHKTDSLHKNWKEYHHSVEKGKYLDKYSSCTGSQEAASGSEKSPDIDVPERRRSSGESFKNPSDWDSDSDQVSRSNGITEAKKEKHALQAGEGVEKKVSALAGWNSGSDGNISPSRAVVISEKEEGEASSDSDCGIYRETSEAVDALEKKIAAVVSSQSDQSPRRSPGAEKHRSKKKAKRKHKRKRSQSKSGSHHGKEKAKRAKRKQQKLKETFHWQPPLEFGEEEEEDDSKRERHSPTKAVKEKPAVAGSKAKDPHPTSSNRKTPETRGHQRAKQAEPHVQPSASGKEQDSLDDMDICTPEHVSEIVAPSVFQDPHPKTPGPTLNSTSKPPHSPSKEPPSLSPTAPTGGLAEDAAAVPPAGAVLHFKWKPLKGMAAVPKASASPAALKSSQAEESQGSSAQAVRMEIKNKSRIRPGSLFDEVRKTARLNQRPRNQESSSEERSPSVGKAKAPSCPRSAEQSRSVSRQSRSVSSARSSSRGWSRSYSRSRSRSRSSSYSSRSHSRSRRRRGRGRTHSRSSTYRSYRSNSRTYSRSPSRSRSYGRHRRSSRSDSYDSYSSRSRSVSRRRGRRHSDSYRSLDRRSRCGGPESSQTRDGGEGCVLRMQASTCTSGRVKTCTEPPSDLPAADFCTQVAAWRIRPRPLAAVSPQTARAAKAAADAESVSGAPLSSVLLIVEKTSEFPTAEFSLVEDVALHFTCLMDRLNQQRLFQPDLCDVDIVLVRQHSTFPAHKGVLAAYSPFFHSLFAQSKQLRRVDLSLDALTSQGLQQILNFIYTSKLLVSSRTVRDVLNAATLLQMSDIAASCRDLISNHSLRTSAEGMASGGESAAAKASPGRRYPEIKQESELARGYRREGGGHFSVRVEDAGKTASHYPKEEGPMGGASAGVASLCKAESNGEESKAADGHGSFNRDQIIVEVNLNNQTLNVSKGSEGKSVARATAIFGRRCEKESVSEDDEENEEENVDTVEDEDDLVLRRGDMLGQSSEEEAEEEEADEEEEENTLNIPCLEQPAAMERPRRGSRAFAVAGTAASLRQTLAEATLANRRQGGRRAPDGEAPGQKVRLEEKQHFPCKKCPRVFNNRWYLEKHMNVTHNRMQSCSHCSKRFLLESELLLHQQTDCEKSIQVQELFLARFCPHCVTCGKAFKKLWSLHEHNKIVHGYAEKKFSCEICEKKFYTMAHVRKHMVAHTKDMPFTCETCGKSFKRSMSLKVHSLQHSGEKPFKCENCSERFQYKYQLRSHMSIHIGHKQFMCQWCGKDFNMKQYFDEHMKTHTGEKPYICEICGKSFTSRPNMKRHRRTHTGEKPYPCEVCGQRFRFSNMLKAHREKCFRISNPAGLDPPLSSPAAESGGPAELAMLPVTPVSAPTAASNPQPLRGSHLSLPLLRSTAGVPPTPHLPTPPPLFC</sequence>
<dbReference type="EMBL" id="CAAE01014737">
    <property type="protein sequence ID" value="CAG04245.1"/>
    <property type="molecule type" value="Genomic_DNA"/>
</dbReference>
<feature type="compositionally biased region" description="Low complexity" evidence="16">
    <location>
        <begin position="686"/>
        <end position="698"/>
    </location>
</feature>
<dbReference type="FunFam" id="2.40.100.10:FF:000005">
    <property type="entry name" value="Peptidyl-prolyl cis-trans isomerase G"/>
    <property type="match status" value="1"/>
</dbReference>
<evidence type="ECO:0000256" key="11">
    <source>
        <dbReference type="ARBA" id="ARBA00023125"/>
    </source>
</evidence>
<feature type="compositionally biased region" description="Basic residues" evidence="16">
    <location>
        <begin position="906"/>
        <end position="942"/>
    </location>
</feature>
<feature type="region of interest" description="Disordered" evidence="16">
    <location>
        <begin position="888"/>
        <end position="1089"/>
    </location>
</feature>
<keyword evidence="5" id="KW-0479">Metal-binding</keyword>
<feature type="compositionally biased region" description="Low complexity" evidence="16">
    <location>
        <begin position="1551"/>
        <end position="1568"/>
    </location>
</feature>
<feature type="region of interest" description="Disordered" evidence="16">
    <location>
        <begin position="762"/>
        <end position="874"/>
    </location>
</feature>
<dbReference type="SUPFAM" id="SSF50891">
    <property type="entry name" value="Cyclophilin-like"/>
    <property type="match status" value="1"/>
</dbReference>
<feature type="domain" description="C2H2-type" evidence="19">
    <location>
        <begin position="1955"/>
        <end position="1982"/>
    </location>
</feature>
<feature type="region of interest" description="Disordered" evidence="16">
    <location>
        <begin position="657"/>
        <end position="747"/>
    </location>
</feature>
<feature type="compositionally biased region" description="Low complexity" evidence="16">
    <location>
        <begin position="521"/>
        <end position="541"/>
    </location>
</feature>
<dbReference type="SMART" id="SM00225">
    <property type="entry name" value="BTB"/>
    <property type="match status" value="1"/>
</dbReference>
<feature type="domain" description="C2H2-type" evidence="19">
    <location>
        <begin position="2039"/>
        <end position="2072"/>
    </location>
</feature>
<evidence type="ECO:0000256" key="8">
    <source>
        <dbReference type="ARBA" id="ARBA00022833"/>
    </source>
</evidence>
<feature type="domain" description="C2H2-type" evidence="19">
    <location>
        <begin position="2011"/>
        <end position="2038"/>
    </location>
</feature>
<dbReference type="Gene3D" id="3.30.710.10">
    <property type="entry name" value="Potassium Channel Kv1.1, Chain A"/>
    <property type="match status" value="1"/>
</dbReference>
<reference evidence="20" key="1">
    <citation type="journal article" date="2004" name="Nature">
        <title>Genome duplication in the teleost fish Tetraodon nigroviridis reveals the early vertebrate proto-karyotype.</title>
        <authorList>
            <person name="Jaillon O."/>
            <person name="Aury J.-M."/>
            <person name="Brunet F."/>
            <person name="Petit J.-L."/>
            <person name="Stange-Thomann N."/>
            <person name="Mauceli E."/>
            <person name="Bouneau L."/>
            <person name="Fischer C."/>
            <person name="Ozouf-Costaz C."/>
            <person name="Bernot A."/>
            <person name="Nicaud S."/>
            <person name="Jaffe D."/>
            <person name="Fisher S."/>
            <person name="Lutfalla G."/>
            <person name="Dossat C."/>
            <person name="Segurens B."/>
            <person name="Dasilva C."/>
            <person name="Salanoubat M."/>
            <person name="Levy M."/>
            <person name="Boudet N."/>
            <person name="Castellano S."/>
            <person name="Anthouard V."/>
            <person name="Jubin C."/>
            <person name="Castelli V."/>
            <person name="Katinka M."/>
            <person name="Vacherie B."/>
            <person name="Biemont C."/>
            <person name="Skalli Z."/>
            <person name="Cattolico L."/>
            <person name="Poulain J."/>
            <person name="De Berardinis V."/>
            <person name="Cruaud C."/>
            <person name="Duprat S."/>
            <person name="Brottier P."/>
            <person name="Coutanceau J.-P."/>
            <person name="Gouzy J."/>
            <person name="Parra G."/>
            <person name="Lardier G."/>
            <person name="Chapple C."/>
            <person name="McKernan K.J."/>
            <person name="McEwan P."/>
            <person name="Bosak S."/>
            <person name="Kellis M."/>
            <person name="Volff J.-N."/>
            <person name="Guigo R."/>
            <person name="Zody M.C."/>
            <person name="Mesirov J."/>
            <person name="Lindblad-Toh K."/>
            <person name="Birren B."/>
            <person name="Nusbaum C."/>
            <person name="Kahn D."/>
            <person name="Robinson-Rechavi M."/>
            <person name="Laudet V."/>
            <person name="Schachter V."/>
            <person name="Quetier F."/>
            <person name="Saurin W."/>
            <person name="Scarpelli C."/>
            <person name="Wincker P."/>
            <person name="Lander E.S."/>
            <person name="Weissenbach J."/>
            <person name="Roest Crollius H."/>
        </authorList>
    </citation>
    <scope>NUCLEOTIDE SEQUENCE [LARGE SCALE GENOMIC DNA]</scope>
</reference>
<keyword evidence="10" id="KW-0697">Rotamase</keyword>
<dbReference type="FunFam" id="3.30.160.60:FF:000166">
    <property type="entry name" value="Zinc finger and BTB domain-containing 49"/>
    <property type="match status" value="1"/>
</dbReference>
<dbReference type="EC" id="5.2.1.8" evidence="4"/>
<dbReference type="Gene3D" id="2.40.100.10">
    <property type="entry name" value="Cyclophilin-like"/>
    <property type="match status" value="1"/>
</dbReference>
<feature type="domain" description="C2H2-type" evidence="19">
    <location>
        <begin position="1899"/>
        <end position="1926"/>
    </location>
</feature>
<feature type="compositionally biased region" description="Basic and acidic residues" evidence="16">
    <location>
        <begin position="814"/>
        <end position="832"/>
    </location>
</feature>
<accession>Q4S537</accession>
<feature type="compositionally biased region" description="Basic and acidic residues" evidence="16">
    <location>
        <begin position="776"/>
        <end position="789"/>
    </location>
</feature>
<name>Q4S537_TETNG</name>
<evidence type="ECO:0000256" key="16">
    <source>
        <dbReference type="SAM" id="MobiDB-lite"/>
    </source>
</evidence>
<dbReference type="GO" id="GO:0006457">
    <property type="term" value="P:protein folding"/>
    <property type="evidence" value="ECO:0007669"/>
    <property type="project" value="InterPro"/>
</dbReference>
<feature type="compositionally biased region" description="Low complexity" evidence="16">
    <location>
        <begin position="496"/>
        <end position="509"/>
    </location>
</feature>
<dbReference type="Pfam" id="PF00160">
    <property type="entry name" value="Pro_isomerase"/>
    <property type="match status" value="1"/>
</dbReference>
<dbReference type="InterPro" id="IPR013087">
    <property type="entry name" value="Znf_C2H2_type"/>
</dbReference>
<feature type="compositionally biased region" description="Low complexity" evidence="16">
    <location>
        <begin position="1077"/>
        <end position="1089"/>
    </location>
</feature>
<feature type="region of interest" description="Disordered" evidence="16">
    <location>
        <begin position="1110"/>
        <end position="1333"/>
    </location>
</feature>
<feature type="compositionally biased region" description="Polar residues" evidence="16">
    <location>
        <begin position="839"/>
        <end position="848"/>
    </location>
</feature>
<feature type="compositionally biased region" description="Basic residues" evidence="16">
    <location>
        <begin position="223"/>
        <end position="242"/>
    </location>
</feature>
<feature type="compositionally biased region" description="Basic and acidic residues" evidence="16">
    <location>
        <begin position="453"/>
        <end position="471"/>
    </location>
</feature>
<dbReference type="FunFam" id="3.30.160.60:FF:000550">
    <property type="entry name" value="Zinc finger and BTB domain-containing 47"/>
    <property type="match status" value="1"/>
</dbReference>
<feature type="compositionally biased region" description="Basic and acidic residues" evidence="16">
    <location>
        <begin position="998"/>
        <end position="1012"/>
    </location>
</feature>
<dbReference type="PROSITE" id="PS00028">
    <property type="entry name" value="ZINC_FINGER_C2H2_1"/>
    <property type="match status" value="7"/>
</dbReference>
<dbReference type="Pfam" id="PF00096">
    <property type="entry name" value="zf-C2H2"/>
    <property type="match status" value="4"/>
</dbReference>
<dbReference type="PROSITE" id="PS00170">
    <property type="entry name" value="CSA_PPIASE_1"/>
    <property type="match status" value="1"/>
</dbReference>
<dbReference type="FunFam" id="3.30.160.60:FF:000900">
    <property type="entry name" value="Zinc finger and BTB domain containing 47"/>
    <property type="match status" value="1"/>
</dbReference>
<keyword evidence="9" id="KW-0805">Transcription regulation</keyword>
<dbReference type="InterPro" id="IPR000210">
    <property type="entry name" value="BTB/POZ_dom"/>
</dbReference>
<feature type="non-terminal residue" evidence="20">
    <location>
        <position position="2137"/>
    </location>
</feature>
<evidence type="ECO:0000256" key="15">
    <source>
        <dbReference type="PROSITE-ProRule" id="PRU00042"/>
    </source>
</evidence>
<feature type="compositionally biased region" description="Low complexity" evidence="16">
    <location>
        <begin position="197"/>
        <end position="214"/>
    </location>
</feature>
<feature type="compositionally biased region" description="Polar residues" evidence="16">
    <location>
        <begin position="762"/>
        <end position="775"/>
    </location>
</feature>
<organism evidence="20">
    <name type="scientific">Tetraodon nigroviridis</name>
    <name type="common">Spotted green pufferfish</name>
    <name type="synonym">Chelonodon nigroviridis</name>
    <dbReference type="NCBI Taxonomy" id="99883"/>
    <lineage>
        <taxon>Eukaryota</taxon>
        <taxon>Metazoa</taxon>
        <taxon>Chordata</taxon>
        <taxon>Craniata</taxon>
        <taxon>Vertebrata</taxon>
        <taxon>Euteleostomi</taxon>
        <taxon>Actinopterygii</taxon>
        <taxon>Neopterygii</taxon>
        <taxon>Teleostei</taxon>
        <taxon>Neoteleostei</taxon>
        <taxon>Acanthomorphata</taxon>
        <taxon>Eupercaria</taxon>
        <taxon>Tetraodontiformes</taxon>
        <taxon>Tetradontoidea</taxon>
        <taxon>Tetraodontidae</taxon>
        <taxon>Tetraodon</taxon>
    </lineage>
</organism>
<feature type="compositionally biased region" description="Low complexity" evidence="16">
    <location>
        <begin position="1252"/>
        <end position="1274"/>
    </location>
</feature>
<dbReference type="PROSITE" id="PS50072">
    <property type="entry name" value="CSA_PPIASE_2"/>
    <property type="match status" value="1"/>
</dbReference>
<feature type="region of interest" description="Disordered" evidence="16">
    <location>
        <begin position="186"/>
        <end position="639"/>
    </location>
</feature>
<keyword evidence="8" id="KW-0862">Zinc</keyword>
<dbReference type="GO" id="GO:0008270">
    <property type="term" value="F:zinc ion binding"/>
    <property type="evidence" value="ECO:0007669"/>
    <property type="project" value="UniProtKB-KW"/>
</dbReference>
<feature type="compositionally biased region" description="Basic and acidic residues" evidence="16">
    <location>
        <begin position="964"/>
        <end position="991"/>
    </location>
</feature>
<dbReference type="GO" id="GO:0000978">
    <property type="term" value="F:RNA polymerase II cis-regulatory region sequence-specific DNA binding"/>
    <property type="evidence" value="ECO:0007669"/>
    <property type="project" value="TreeGrafter"/>
</dbReference>
<dbReference type="InterPro" id="IPR020892">
    <property type="entry name" value="Cyclophilin-type_PPIase_CS"/>
</dbReference>
<feature type="compositionally biased region" description="Basic residues" evidence="16">
    <location>
        <begin position="417"/>
        <end position="452"/>
    </location>
</feature>
<evidence type="ECO:0000259" key="18">
    <source>
        <dbReference type="PROSITE" id="PS50097"/>
    </source>
</evidence>
<feature type="domain" description="C2H2-type" evidence="19">
    <location>
        <begin position="1869"/>
        <end position="1897"/>
    </location>
</feature>
<feature type="domain" description="C2H2-type" evidence="19">
    <location>
        <begin position="1983"/>
        <end position="2010"/>
    </location>
</feature>
<dbReference type="PROSITE" id="PS50097">
    <property type="entry name" value="BTB"/>
    <property type="match status" value="1"/>
</dbReference>
<feature type="domain" description="C2H2-type" evidence="19">
    <location>
        <begin position="1927"/>
        <end position="1954"/>
    </location>
</feature>
<dbReference type="OrthoDB" id="427030at2759"/>
<evidence type="ECO:0000256" key="7">
    <source>
        <dbReference type="ARBA" id="ARBA00022771"/>
    </source>
</evidence>
<feature type="region of interest" description="Disordered" evidence="16">
    <location>
        <begin position="2117"/>
        <end position="2137"/>
    </location>
</feature>
<dbReference type="PROSITE" id="PS50157">
    <property type="entry name" value="ZINC_FINGER_C2H2_2"/>
    <property type="match status" value="8"/>
</dbReference>
<evidence type="ECO:0000256" key="2">
    <source>
        <dbReference type="ARBA" id="ARBA00004123"/>
    </source>
</evidence>
<feature type="compositionally biased region" description="Pro residues" evidence="16">
    <location>
        <begin position="1066"/>
        <end position="1076"/>
    </location>
</feature>
<dbReference type="SUPFAM" id="SSF57667">
    <property type="entry name" value="beta-beta-alpha zinc fingers"/>
    <property type="match status" value="5"/>
</dbReference>
<evidence type="ECO:0000256" key="10">
    <source>
        <dbReference type="ARBA" id="ARBA00023110"/>
    </source>
</evidence>
<evidence type="ECO:0000313" key="20">
    <source>
        <dbReference type="EMBL" id="CAG04245.1"/>
    </source>
</evidence>
<feature type="region of interest" description="Disordered" evidence="16">
    <location>
        <begin position="1775"/>
        <end position="1795"/>
    </location>
</feature>
<dbReference type="GO" id="GO:0003755">
    <property type="term" value="F:peptidyl-prolyl cis-trans isomerase activity"/>
    <property type="evidence" value="ECO:0007669"/>
    <property type="project" value="UniProtKB-KW"/>
</dbReference>
<feature type="compositionally biased region" description="Low complexity" evidence="16">
    <location>
        <begin position="888"/>
        <end position="900"/>
    </location>
</feature>
<keyword evidence="13" id="KW-0413">Isomerase</keyword>
<evidence type="ECO:0000256" key="12">
    <source>
        <dbReference type="ARBA" id="ARBA00023163"/>
    </source>
</evidence>
<feature type="compositionally biased region" description="Basic residues" evidence="16">
    <location>
        <begin position="542"/>
        <end position="584"/>
    </location>
</feature>
<proteinExistence type="inferred from homology"/>
<evidence type="ECO:0000256" key="3">
    <source>
        <dbReference type="ARBA" id="ARBA00006991"/>
    </source>
</evidence>
<feature type="compositionally biased region" description="Basic residues" evidence="16">
    <location>
        <begin position="510"/>
        <end position="520"/>
    </location>
</feature>
<feature type="non-terminal residue" evidence="20">
    <location>
        <position position="1"/>
    </location>
</feature>
<comment type="caution">
    <text evidence="20">The sequence shown here is derived from an EMBL/GenBank/DDBJ whole genome shotgun (WGS) entry which is preliminary data.</text>
</comment>
<feature type="compositionally biased region" description="Basic and acidic residues" evidence="16">
    <location>
        <begin position="293"/>
        <end position="308"/>
    </location>
</feature>
<feature type="compositionally biased region" description="Low complexity" evidence="16">
    <location>
        <begin position="1196"/>
        <end position="1220"/>
    </location>
</feature>
<dbReference type="PANTHER" id="PTHR46105:SF5">
    <property type="entry name" value="ZINC FINGER AND BTB DOMAIN-CONTAINING PROTEIN 44 ISOFORM X1"/>
    <property type="match status" value="1"/>
</dbReference>
<feature type="compositionally biased region" description="Basic residues" evidence="16">
    <location>
        <begin position="327"/>
        <end position="347"/>
    </location>
</feature>
<keyword evidence="12" id="KW-0804">Transcription</keyword>
<reference evidence="20" key="2">
    <citation type="submission" date="2004-02" db="EMBL/GenBank/DDBJ databases">
        <authorList>
            <consortium name="Genoscope"/>
            <consortium name="Whitehead Institute Centre for Genome Research"/>
        </authorList>
    </citation>
    <scope>NUCLEOTIDE SEQUENCE</scope>
</reference>
<dbReference type="GO" id="GO:0005634">
    <property type="term" value="C:nucleus"/>
    <property type="evidence" value="ECO:0007669"/>
    <property type="project" value="UniProtKB-SubCell"/>
</dbReference>
<dbReference type="InterPro" id="IPR011333">
    <property type="entry name" value="SKP1/BTB/POZ_sf"/>
</dbReference>
<feature type="compositionally biased region" description="Low complexity" evidence="16">
    <location>
        <begin position="1110"/>
        <end position="1137"/>
    </location>
</feature>
<feature type="compositionally biased region" description="Pro residues" evidence="16">
    <location>
        <begin position="2124"/>
        <end position="2137"/>
    </location>
</feature>
<dbReference type="SMART" id="SM00355">
    <property type="entry name" value="ZnF_C2H2"/>
    <property type="match status" value="9"/>
</dbReference>
<comment type="similarity">
    <text evidence="3">Belongs to the krueppel C2H2-type zinc-finger protein family.</text>
</comment>
<feature type="domain" description="PPIase cyclophilin-type" evidence="17">
    <location>
        <begin position="12"/>
        <end position="177"/>
    </location>
</feature>
<feature type="compositionally biased region" description="Low complexity" evidence="16">
    <location>
        <begin position="474"/>
        <end position="488"/>
    </location>
</feature>
<feature type="compositionally biased region" description="Basic and acidic residues" evidence="16">
    <location>
        <begin position="259"/>
        <end position="284"/>
    </location>
</feature>
<feature type="compositionally biased region" description="Basic residues" evidence="16">
    <location>
        <begin position="699"/>
        <end position="719"/>
    </location>
</feature>
<feature type="compositionally biased region" description="Basic and acidic residues" evidence="16">
    <location>
        <begin position="1306"/>
        <end position="1317"/>
    </location>
</feature>
<dbReference type="InterPro" id="IPR029000">
    <property type="entry name" value="Cyclophilin-like_dom_sf"/>
</dbReference>
<feature type="compositionally biased region" description="Basic and acidic residues" evidence="16">
    <location>
        <begin position="351"/>
        <end position="370"/>
    </location>
</feature>
<dbReference type="InterPro" id="IPR002130">
    <property type="entry name" value="Cyclophilin-type_PPIase_dom"/>
</dbReference>
<evidence type="ECO:0000256" key="1">
    <source>
        <dbReference type="ARBA" id="ARBA00000971"/>
    </source>
</evidence>
<feature type="compositionally biased region" description="Acidic residues" evidence="16">
    <location>
        <begin position="1686"/>
        <end position="1705"/>
    </location>
</feature>
<dbReference type="GO" id="GO:0000981">
    <property type="term" value="F:DNA-binding transcription factor activity, RNA polymerase II-specific"/>
    <property type="evidence" value="ECO:0007669"/>
    <property type="project" value="TreeGrafter"/>
</dbReference>
<keyword evidence="14" id="KW-0539">Nucleus</keyword>
<evidence type="ECO:0000256" key="5">
    <source>
        <dbReference type="ARBA" id="ARBA00022723"/>
    </source>
</evidence>
<evidence type="ECO:0000256" key="9">
    <source>
        <dbReference type="ARBA" id="ARBA00023015"/>
    </source>
</evidence>
<dbReference type="SUPFAM" id="SSF54695">
    <property type="entry name" value="POZ domain"/>
    <property type="match status" value="1"/>
</dbReference>
<feature type="compositionally biased region" description="Polar residues" evidence="16">
    <location>
        <begin position="1162"/>
        <end position="1172"/>
    </location>
</feature>
<feature type="region of interest" description="Disordered" evidence="16">
    <location>
        <begin position="1551"/>
        <end position="1574"/>
    </location>
</feature>
<dbReference type="InterPro" id="IPR050457">
    <property type="entry name" value="ZnFinger_BTB_dom_contain"/>
</dbReference>
<keyword evidence="7 15" id="KW-0863">Zinc-finger</keyword>
<evidence type="ECO:0000259" key="17">
    <source>
        <dbReference type="PROSITE" id="PS50072"/>
    </source>
</evidence>
<keyword evidence="6" id="KW-0677">Repeat</keyword>
<protein>
    <recommendedName>
        <fullName evidence="4">peptidylprolyl isomerase</fullName>
        <ecNumber evidence="4">5.2.1.8</ecNumber>
    </recommendedName>
</protein>
<gene>
    <name evidence="20" type="ORF">GSTENG00023908001</name>
</gene>
<evidence type="ECO:0000256" key="13">
    <source>
        <dbReference type="ARBA" id="ARBA00023235"/>
    </source>
</evidence>
<evidence type="ECO:0000256" key="6">
    <source>
        <dbReference type="ARBA" id="ARBA00022737"/>
    </source>
</evidence>
<feature type="domain" description="C2H2-type" evidence="19">
    <location>
        <begin position="1803"/>
        <end position="1831"/>
    </location>
</feature>
<feature type="compositionally biased region" description="Basic residues" evidence="16">
    <location>
        <begin position="1236"/>
        <end position="1251"/>
    </location>
</feature>
<comment type="catalytic activity">
    <reaction evidence="1">
        <text>[protein]-peptidylproline (omega=180) = [protein]-peptidylproline (omega=0)</text>
        <dbReference type="Rhea" id="RHEA:16237"/>
        <dbReference type="Rhea" id="RHEA-COMP:10747"/>
        <dbReference type="Rhea" id="RHEA-COMP:10748"/>
        <dbReference type="ChEBI" id="CHEBI:83833"/>
        <dbReference type="ChEBI" id="CHEBI:83834"/>
        <dbReference type="EC" id="5.2.1.8"/>
    </reaction>
</comment>
<dbReference type="FunFam" id="3.30.160.60:FF:000312">
    <property type="entry name" value="Zinc finger and BTB domain-containing 47"/>
    <property type="match status" value="1"/>
</dbReference>
<dbReference type="Pfam" id="PF00651">
    <property type="entry name" value="BTB"/>
    <property type="match status" value="1"/>
</dbReference>
<dbReference type="FunFam" id="3.30.160.60:FF:000284">
    <property type="entry name" value="Zinc finger protein 652 isoform X1"/>
    <property type="match status" value="1"/>
</dbReference>
<dbReference type="PANTHER" id="PTHR46105">
    <property type="entry name" value="AGAP004733-PA"/>
    <property type="match status" value="1"/>
</dbReference>
<evidence type="ECO:0000256" key="4">
    <source>
        <dbReference type="ARBA" id="ARBA00013194"/>
    </source>
</evidence>
<dbReference type="PRINTS" id="PR00153">
    <property type="entry name" value="CSAPPISMRASE"/>
</dbReference>
<feature type="compositionally biased region" description="Basic and acidic residues" evidence="16">
    <location>
        <begin position="381"/>
        <end position="401"/>
    </location>
</feature>
<feature type="compositionally biased region" description="Basic and acidic residues" evidence="16">
    <location>
        <begin position="666"/>
        <end position="682"/>
    </location>
</feature>
<dbReference type="KEGG" id="tng:GSTEN00023908G001"/>
<comment type="subcellular location">
    <subcellularLocation>
        <location evidence="2">Nucleus</location>
    </subcellularLocation>
</comment>
<keyword evidence="11" id="KW-0238">DNA-binding</keyword>
<evidence type="ECO:0000256" key="14">
    <source>
        <dbReference type="ARBA" id="ARBA00023242"/>
    </source>
</evidence>
<feature type="domain" description="BTB" evidence="18">
    <location>
        <begin position="1448"/>
        <end position="1516"/>
    </location>
</feature>
<feature type="region of interest" description="Disordered" evidence="16">
    <location>
        <begin position="1680"/>
        <end position="1749"/>
    </location>
</feature>
<dbReference type="InterPro" id="IPR036236">
    <property type="entry name" value="Znf_C2H2_sf"/>
</dbReference>
<feature type="compositionally biased region" description="Acidic residues" evidence="16">
    <location>
        <begin position="1718"/>
        <end position="1734"/>
    </location>
</feature>